<evidence type="ECO:0000313" key="1">
    <source>
        <dbReference type="EMBL" id="KAE9396637.1"/>
    </source>
</evidence>
<organism evidence="1 2">
    <name type="scientific">Gymnopus androsaceus JB14</name>
    <dbReference type="NCBI Taxonomy" id="1447944"/>
    <lineage>
        <taxon>Eukaryota</taxon>
        <taxon>Fungi</taxon>
        <taxon>Dikarya</taxon>
        <taxon>Basidiomycota</taxon>
        <taxon>Agaricomycotina</taxon>
        <taxon>Agaricomycetes</taxon>
        <taxon>Agaricomycetidae</taxon>
        <taxon>Agaricales</taxon>
        <taxon>Marasmiineae</taxon>
        <taxon>Omphalotaceae</taxon>
        <taxon>Gymnopus</taxon>
    </lineage>
</organism>
<dbReference type="EMBL" id="ML769510">
    <property type="protein sequence ID" value="KAE9396637.1"/>
    <property type="molecule type" value="Genomic_DNA"/>
</dbReference>
<sequence>MVQVSRASGDDEARLLLDLQYCSAIASLRQHWLRLRCTYLNLFPSQTAPPFREDALFKLGPSSTFEFADSPPLQSEYELEFEFRRFPSPRRFLFDLYLELKLGVLERIQVSAFTFNRPSSINTKIHAVLYMLLFYPVLTAARPSTKGDLSVQT</sequence>
<evidence type="ECO:0000313" key="2">
    <source>
        <dbReference type="Proteomes" id="UP000799118"/>
    </source>
</evidence>
<protein>
    <submittedName>
        <fullName evidence="1">Uncharacterized protein</fullName>
    </submittedName>
</protein>
<keyword evidence="2" id="KW-1185">Reference proteome</keyword>
<proteinExistence type="predicted"/>
<dbReference type="AlphaFoldDB" id="A0A6A4HHI8"/>
<accession>A0A6A4HHI8</accession>
<gene>
    <name evidence="1" type="ORF">BT96DRAFT_996519</name>
</gene>
<reference evidence="1" key="1">
    <citation type="journal article" date="2019" name="Environ. Microbiol.">
        <title>Fungal ecological strategies reflected in gene transcription - a case study of two litter decomposers.</title>
        <authorList>
            <person name="Barbi F."/>
            <person name="Kohler A."/>
            <person name="Barry K."/>
            <person name="Baskaran P."/>
            <person name="Daum C."/>
            <person name="Fauchery L."/>
            <person name="Ihrmark K."/>
            <person name="Kuo A."/>
            <person name="LaButti K."/>
            <person name="Lipzen A."/>
            <person name="Morin E."/>
            <person name="Grigoriev I.V."/>
            <person name="Henrissat B."/>
            <person name="Lindahl B."/>
            <person name="Martin F."/>
        </authorList>
    </citation>
    <scope>NUCLEOTIDE SEQUENCE</scope>
    <source>
        <strain evidence="1">JB14</strain>
    </source>
</reference>
<name>A0A6A4HHI8_9AGAR</name>
<dbReference type="Proteomes" id="UP000799118">
    <property type="component" value="Unassembled WGS sequence"/>
</dbReference>